<name>A0A418V6P2_9DEIO</name>
<organism evidence="2 3">
    <name type="scientific">Deinococcus cavernae</name>
    <dbReference type="NCBI Taxonomy" id="2320857"/>
    <lineage>
        <taxon>Bacteria</taxon>
        <taxon>Thermotogati</taxon>
        <taxon>Deinococcota</taxon>
        <taxon>Deinococci</taxon>
        <taxon>Deinococcales</taxon>
        <taxon>Deinococcaceae</taxon>
        <taxon>Deinococcus</taxon>
    </lineage>
</organism>
<sequence>MRKLLFLLPLTLGSVHAAPVRAPQELTAILNVPAGAKTMVLNFDGTTHPQTVFSGIRQLVIHVIATPNEVRYSWRQAQGKTSTESSSSHKSTFSFIPAPALKRTFKAALNTWTPLWTGQQEFGPTFTFGYRKRLMIEELTLAA</sequence>
<evidence type="ECO:0000256" key="1">
    <source>
        <dbReference type="SAM" id="SignalP"/>
    </source>
</evidence>
<protein>
    <submittedName>
        <fullName evidence="2">Uncharacterized protein</fullName>
    </submittedName>
</protein>
<keyword evidence="1" id="KW-0732">Signal</keyword>
<evidence type="ECO:0000313" key="3">
    <source>
        <dbReference type="Proteomes" id="UP000286287"/>
    </source>
</evidence>
<gene>
    <name evidence="2" type="ORF">D3875_09560</name>
</gene>
<feature type="chain" id="PRO_5019200588" evidence="1">
    <location>
        <begin position="18"/>
        <end position="143"/>
    </location>
</feature>
<feature type="signal peptide" evidence="1">
    <location>
        <begin position="1"/>
        <end position="17"/>
    </location>
</feature>
<proteinExistence type="predicted"/>
<dbReference type="AlphaFoldDB" id="A0A418V6P2"/>
<dbReference type="Proteomes" id="UP000286287">
    <property type="component" value="Unassembled WGS sequence"/>
</dbReference>
<keyword evidence="3" id="KW-1185">Reference proteome</keyword>
<comment type="caution">
    <text evidence="2">The sequence shown here is derived from an EMBL/GenBank/DDBJ whole genome shotgun (WGS) entry which is preliminary data.</text>
</comment>
<reference evidence="2 3" key="1">
    <citation type="submission" date="2018-09" db="EMBL/GenBank/DDBJ databases">
        <authorList>
            <person name="Zhu H."/>
        </authorList>
    </citation>
    <scope>NUCLEOTIDE SEQUENCE [LARGE SCALE GENOMIC DNA]</scope>
    <source>
        <strain evidence="2 3">K2S05-167</strain>
    </source>
</reference>
<accession>A0A418V6P2</accession>
<evidence type="ECO:0000313" key="2">
    <source>
        <dbReference type="EMBL" id="RJF71778.1"/>
    </source>
</evidence>
<dbReference type="EMBL" id="QYUJ01000014">
    <property type="protein sequence ID" value="RJF71778.1"/>
    <property type="molecule type" value="Genomic_DNA"/>
</dbReference>